<feature type="transmembrane region" description="Helical" evidence="1">
    <location>
        <begin position="134"/>
        <end position="157"/>
    </location>
</feature>
<feature type="transmembrane region" description="Helical" evidence="1">
    <location>
        <begin position="169"/>
        <end position="192"/>
    </location>
</feature>
<feature type="transmembrane region" description="Helical" evidence="1">
    <location>
        <begin position="236"/>
        <end position="253"/>
    </location>
</feature>
<keyword evidence="1" id="KW-0812">Transmembrane</keyword>
<dbReference type="RefSeq" id="WP_284055350.1">
    <property type="nucleotide sequence ID" value="NZ_JAMSLR010000001.1"/>
</dbReference>
<dbReference type="InterPro" id="IPR018580">
    <property type="entry name" value="Uncharacterised_YfhO"/>
</dbReference>
<evidence type="ECO:0000256" key="1">
    <source>
        <dbReference type="SAM" id="Phobius"/>
    </source>
</evidence>
<comment type="caution">
    <text evidence="2">The sequence shown here is derived from an EMBL/GenBank/DDBJ whole genome shotgun (WGS) entry which is preliminary data.</text>
</comment>
<feature type="transmembrane region" description="Helical" evidence="1">
    <location>
        <begin position="427"/>
        <end position="447"/>
    </location>
</feature>
<protein>
    <submittedName>
        <fullName evidence="2">YfhO family protein</fullName>
    </submittedName>
</protein>
<organism evidence="2 3">
    <name type="scientific">Thermalbibacter longus</name>
    <dbReference type="NCBI Taxonomy" id="2951981"/>
    <lineage>
        <taxon>Bacteria</taxon>
        <taxon>Pseudomonadati</taxon>
        <taxon>Thermomicrobiota</taxon>
        <taxon>Thermomicrobia</taxon>
        <taxon>Thermomicrobiales</taxon>
        <taxon>Thermomicrobiaceae</taxon>
        <taxon>Thermalbibacter</taxon>
    </lineage>
</organism>
<reference evidence="2" key="1">
    <citation type="submission" date="2022-06" db="EMBL/GenBank/DDBJ databases">
        <title>CFH 74404 Thermomicrobiaceae sp.</title>
        <authorList>
            <person name="Ming H."/>
            <person name="Li W.-J."/>
            <person name="Zhao Z."/>
        </authorList>
    </citation>
    <scope>NUCLEOTIDE SEQUENCE</scope>
    <source>
        <strain evidence="2">CFH 74404</strain>
    </source>
</reference>
<feature type="transmembrane region" description="Helical" evidence="1">
    <location>
        <begin position="288"/>
        <end position="310"/>
    </location>
</feature>
<name>A0AA41WC74_9BACT</name>
<feature type="transmembrane region" description="Helical" evidence="1">
    <location>
        <begin position="387"/>
        <end position="407"/>
    </location>
</feature>
<dbReference type="PANTHER" id="PTHR38454">
    <property type="entry name" value="INTEGRAL MEMBRANE PROTEIN-RELATED"/>
    <property type="match status" value="1"/>
</dbReference>
<evidence type="ECO:0000313" key="3">
    <source>
        <dbReference type="Proteomes" id="UP001165306"/>
    </source>
</evidence>
<sequence length="823" mass="89675">MPPELAVRTSGLIPLWALPALAGLWAVGLLLAAGPLRRRWPWLAGELAALGGLLLAHVLFFWRPLLTPAQVPKGGGDLNSFFFPLHALSARTVQEGELPLWNPHLFSGMPHFANYQAGLLYPPNWIAYLLARPFTYSTLELMALSHYVIASLGAYALARATLGAGRIPALVAGIVFPYSGFLVAHLGHYSMFSAAVWVPWIWLGLAQAVRRASWLWAAVTAGFVFLLATGGHQQTVLYALAASAAWWLFWMVLRHLAAFRELRGGLAPGQRSSVASLWRALRPPLADALRAGLAVGSGLALAMPVLLPSLELARRSVRAGRLTYEQATEFSLQPIMLVHFLLPKLFGSNPTDYWGPFSSGEVWFYAGVIPLLLAGLGLALRREPVRWFLATLGLVALLHAMGPYTPVHGWAYRFLPFADLLRVPARSLLYVDLAVALLAATGLHDVLAATRTEQTRLARLALRSARRLLAIALGALILLIIPLFYRVVLGGPELPERAVIALDGLNLLALLLGLALLWLWAVERARLPRPAAGLLALGLVVVDLFSANATFNPTLDDLNVDFRHPEIVAYLRERAEAEGPIRMISLTIRWQPSAAAVVGLDDVGGLYDPMQPAGYAGVLDFARNNRDHGAFDLLSARYLISRADAGSSGARFRLLLTTPEGLTLWENPRAMPRAWLAGSAEIADRETALQRIREPGFDPRRELYLTGELPPADRAAGGRVEITAYRPNRVEIAAEATAPAYLVLADTFDPGWRATVDGRPAPVALANGIYRAVWVPAGRHEVVFTYRPPYLVPGLATAAAGALAVLGMFLLAWHQRRVLRSYP</sequence>
<feature type="transmembrane region" description="Helical" evidence="1">
    <location>
        <begin position="40"/>
        <end position="62"/>
    </location>
</feature>
<feature type="transmembrane region" description="Helical" evidence="1">
    <location>
        <begin position="322"/>
        <end position="342"/>
    </location>
</feature>
<proteinExistence type="predicted"/>
<dbReference type="EMBL" id="JAMSLR010000001">
    <property type="protein sequence ID" value="MCM8747565.1"/>
    <property type="molecule type" value="Genomic_DNA"/>
</dbReference>
<dbReference type="AlphaFoldDB" id="A0AA41WC74"/>
<feature type="transmembrane region" description="Helical" evidence="1">
    <location>
        <begin position="532"/>
        <end position="551"/>
    </location>
</feature>
<feature type="transmembrane region" description="Helical" evidence="1">
    <location>
        <begin position="468"/>
        <end position="488"/>
    </location>
</feature>
<dbReference type="PANTHER" id="PTHR38454:SF1">
    <property type="entry name" value="INTEGRAL MEMBRANE PROTEIN"/>
    <property type="match status" value="1"/>
</dbReference>
<evidence type="ECO:0000313" key="2">
    <source>
        <dbReference type="EMBL" id="MCM8747565.1"/>
    </source>
</evidence>
<feature type="transmembrane region" description="Helical" evidence="1">
    <location>
        <begin position="362"/>
        <end position="380"/>
    </location>
</feature>
<keyword evidence="1" id="KW-1133">Transmembrane helix</keyword>
<gene>
    <name evidence="2" type="ORF">NET02_00235</name>
</gene>
<dbReference type="Pfam" id="PF09586">
    <property type="entry name" value="YfhO"/>
    <property type="match status" value="1"/>
</dbReference>
<dbReference type="Proteomes" id="UP001165306">
    <property type="component" value="Unassembled WGS sequence"/>
</dbReference>
<keyword evidence="3" id="KW-1185">Reference proteome</keyword>
<feature type="transmembrane region" description="Helical" evidence="1">
    <location>
        <begin position="500"/>
        <end position="520"/>
    </location>
</feature>
<accession>A0AA41WC74</accession>
<feature type="transmembrane region" description="Helical" evidence="1">
    <location>
        <begin position="12"/>
        <end position="33"/>
    </location>
</feature>
<keyword evidence="1" id="KW-0472">Membrane</keyword>
<feature type="transmembrane region" description="Helical" evidence="1">
    <location>
        <begin position="212"/>
        <end position="229"/>
    </location>
</feature>
<feature type="transmembrane region" description="Helical" evidence="1">
    <location>
        <begin position="790"/>
        <end position="813"/>
    </location>
</feature>